<feature type="compositionally biased region" description="Basic and acidic residues" evidence="6">
    <location>
        <begin position="286"/>
        <end position="296"/>
    </location>
</feature>
<feature type="compositionally biased region" description="Gly residues" evidence="6">
    <location>
        <begin position="129"/>
        <end position="138"/>
    </location>
</feature>
<feature type="chain" id="PRO_5044742191" description="RNA helicase" evidence="7">
    <location>
        <begin position="25"/>
        <end position="1111"/>
    </location>
</feature>
<dbReference type="PANTHER" id="PTHR47963:SF8">
    <property type="entry name" value="ATP-DEPENDENT RNA HELICASE DEAD"/>
    <property type="match status" value="1"/>
</dbReference>
<feature type="compositionally biased region" description="Basic and acidic residues" evidence="6">
    <location>
        <begin position="531"/>
        <end position="561"/>
    </location>
</feature>
<dbReference type="InterPro" id="IPR014001">
    <property type="entry name" value="Helicase_ATP-bd"/>
</dbReference>
<evidence type="ECO:0000256" key="1">
    <source>
        <dbReference type="ARBA" id="ARBA00012552"/>
    </source>
</evidence>
<evidence type="ECO:0000256" key="5">
    <source>
        <dbReference type="ARBA" id="ARBA00022840"/>
    </source>
</evidence>
<evidence type="ECO:0000256" key="2">
    <source>
        <dbReference type="ARBA" id="ARBA00022741"/>
    </source>
</evidence>
<dbReference type="SMART" id="SM00487">
    <property type="entry name" value="DEXDc"/>
    <property type="match status" value="1"/>
</dbReference>
<dbReference type="SMART" id="SM00490">
    <property type="entry name" value="HELICc"/>
    <property type="match status" value="1"/>
</dbReference>
<dbReference type="EC" id="3.6.4.13" evidence="1"/>
<feature type="compositionally biased region" description="Gly residues" evidence="6">
    <location>
        <begin position="490"/>
        <end position="502"/>
    </location>
</feature>
<dbReference type="InterPro" id="IPR011545">
    <property type="entry name" value="DEAD/DEAH_box_helicase_dom"/>
</dbReference>
<dbReference type="CDD" id="cd00268">
    <property type="entry name" value="DEADc"/>
    <property type="match status" value="1"/>
</dbReference>
<dbReference type="Gene3D" id="3.40.50.300">
    <property type="entry name" value="P-loop containing nucleotide triphosphate hydrolases"/>
    <property type="match status" value="2"/>
</dbReference>
<comment type="caution">
    <text evidence="10">The sequence shown here is derived from an EMBL/GenBank/DDBJ whole genome shotgun (WGS) entry which is preliminary data.</text>
</comment>
<gene>
    <name evidence="10" type="ORF">ACHAXA_004594</name>
</gene>
<feature type="domain" description="Helicase ATP-binding" evidence="8">
    <location>
        <begin position="694"/>
        <end position="889"/>
    </location>
</feature>
<dbReference type="InterPro" id="IPR027417">
    <property type="entry name" value="P-loop_NTPase"/>
</dbReference>
<dbReference type="PANTHER" id="PTHR47963">
    <property type="entry name" value="DEAD-BOX ATP-DEPENDENT RNA HELICASE 47, MITOCHONDRIAL"/>
    <property type="match status" value="1"/>
</dbReference>
<evidence type="ECO:0000256" key="6">
    <source>
        <dbReference type="SAM" id="MobiDB-lite"/>
    </source>
</evidence>
<evidence type="ECO:0000313" key="11">
    <source>
        <dbReference type="Proteomes" id="UP001530377"/>
    </source>
</evidence>
<dbReference type="PROSITE" id="PS51194">
    <property type="entry name" value="HELICASE_CTER"/>
    <property type="match status" value="1"/>
</dbReference>
<dbReference type="InterPro" id="IPR050547">
    <property type="entry name" value="DEAD_box_RNA_helicases"/>
</dbReference>
<dbReference type="SUPFAM" id="SSF52540">
    <property type="entry name" value="P-loop containing nucleoside triphosphate hydrolases"/>
    <property type="match status" value="1"/>
</dbReference>
<feature type="region of interest" description="Disordered" evidence="6">
    <location>
        <begin position="224"/>
        <end position="256"/>
    </location>
</feature>
<protein>
    <recommendedName>
        <fullName evidence="1">RNA helicase</fullName>
        <ecNumber evidence="1">3.6.4.13</ecNumber>
    </recommendedName>
</protein>
<dbReference type="GO" id="GO:0016787">
    <property type="term" value="F:hydrolase activity"/>
    <property type="evidence" value="ECO:0007669"/>
    <property type="project" value="UniProtKB-KW"/>
</dbReference>
<feature type="compositionally biased region" description="Low complexity" evidence="6">
    <location>
        <begin position="503"/>
        <end position="513"/>
    </location>
</feature>
<name>A0ABD3SPH6_9STRA</name>
<keyword evidence="11" id="KW-1185">Reference proteome</keyword>
<feature type="compositionally biased region" description="Low complexity" evidence="6">
    <location>
        <begin position="225"/>
        <end position="234"/>
    </location>
</feature>
<dbReference type="AlphaFoldDB" id="A0ABD3SPH6"/>
<feature type="compositionally biased region" description="Polar residues" evidence="6">
    <location>
        <begin position="520"/>
        <end position="530"/>
    </location>
</feature>
<feature type="compositionally biased region" description="Basic and acidic residues" evidence="6">
    <location>
        <begin position="397"/>
        <end position="449"/>
    </location>
</feature>
<keyword evidence="5" id="KW-0067">ATP-binding</keyword>
<feature type="compositionally biased region" description="Low complexity" evidence="6">
    <location>
        <begin position="345"/>
        <end position="354"/>
    </location>
</feature>
<evidence type="ECO:0000313" key="10">
    <source>
        <dbReference type="EMBL" id="KAL3826276.1"/>
    </source>
</evidence>
<evidence type="ECO:0000256" key="7">
    <source>
        <dbReference type="SAM" id="SignalP"/>
    </source>
</evidence>
<dbReference type="Proteomes" id="UP001530377">
    <property type="component" value="Unassembled WGS sequence"/>
</dbReference>
<dbReference type="InterPro" id="IPR044742">
    <property type="entry name" value="DEAD/DEAH_RhlB"/>
</dbReference>
<feature type="compositionally biased region" description="Acidic residues" evidence="6">
    <location>
        <begin position="314"/>
        <end position="330"/>
    </location>
</feature>
<feature type="region of interest" description="Disordered" evidence="6">
    <location>
        <begin position="73"/>
        <end position="140"/>
    </location>
</feature>
<dbReference type="GO" id="GO:0005524">
    <property type="term" value="F:ATP binding"/>
    <property type="evidence" value="ECO:0007669"/>
    <property type="project" value="UniProtKB-KW"/>
</dbReference>
<proteinExistence type="predicted"/>
<reference evidence="10 11" key="1">
    <citation type="submission" date="2024-10" db="EMBL/GenBank/DDBJ databases">
        <title>Updated reference genomes for cyclostephanoid diatoms.</title>
        <authorList>
            <person name="Roberts W.R."/>
            <person name="Alverson A.J."/>
        </authorList>
    </citation>
    <scope>NUCLEOTIDE SEQUENCE [LARGE SCALE GENOMIC DNA]</scope>
    <source>
        <strain evidence="10 11">AJA228-03</strain>
    </source>
</reference>
<dbReference type="Pfam" id="PF00270">
    <property type="entry name" value="DEAD"/>
    <property type="match status" value="1"/>
</dbReference>
<feature type="region of interest" description="Disordered" evidence="6">
    <location>
        <begin position="272"/>
        <end position="454"/>
    </location>
</feature>
<feature type="region of interest" description="Disordered" evidence="6">
    <location>
        <begin position="470"/>
        <end position="589"/>
    </location>
</feature>
<dbReference type="EMBL" id="JALLPB020000024">
    <property type="protein sequence ID" value="KAL3826276.1"/>
    <property type="molecule type" value="Genomic_DNA"/>
</dbReference>
<accession>A0ABD3SPH6</accession>
<feature type="domain" description="Helicase C-terminal" evidence="9">
    <location>
        <begin position="952"/>
        <end position="1103"/>
    </location>
</feature>
<dbReference type="Pfam" id="PF00271">
    <property type="entry name" value="Helicase_C"/>
    <property type="match status" value="1"/>
</dbReference>
<feature type="signal peptide" evidence="7">
    <location>
        <begin position="1"/>
        <end position="24"/>
    </location>
</feature>
<dbReference type="InterPro" id="IPR001650">
    <property type="entry name" value="Helicase_C-like"/>
</dbReference>
<organism evidence="10 11">
    <name type="scientific">Cyclostephanos tholiformis</name>
    <dbReference type="NCBI Taxonomy" id="382380"/>
    <lineage>
        <taxon>Eukaryota</taxon>
        <taxon>Sar</taxon>
        <taxon>Stramenopiles</taxon>
        <taxon>Ochrophyta</taxon>
        <taxon>Bacillariophyta</taxon>
        <taxon>Coscinodiscophyceae</taxon>
        <taxon>Thalassiosirophycidae</taxon>
        <taxon>Stephanodiscales</taxon>
        <taxon>Stephanodiscaceae</taxon>
        <taxon>Cyclostephanos</taxon>
    </lineage>
</organism>
<keyword evidence="2" id="KW-0547">Nucleotide-binding</keyword>
<evidence type="ECO:0000256" key="3">
    <source>
        <dbReference type="ARBA" id="ARBA00022801"/>
    </source>
</evidence>
<evidence type="ECO:0000256" key="4">
    <source>
        <dbReference type="ARBA" id="ARBA00022806"/>
    </source>
</evidence>
<keyword evidence="7" id="KW-0732">Signal</keyword>
<keyword evidence="4" id="KW-0347">Helicase</keyword>
<dbReference type="GO" id="GO:0003724">
    <property type="term" value="F:RNA helicase activity"/>
    <property type="evidence" value="ECO:0007669"/>
    <property type="project" value="UniProtKB-EC"/>
</dbReference>
<evidence type="ECO:0000259" key="8">
    <source>
        <dbReference type="PROSITE" id="PS51192"/>
    </source>
</evidence>
<sequence length="1111" mass="118652">MTHRPALSSSRTASLTRLLPLAIAFCIINFDPPSHLASSSTSSSSRMRVAVAFSTTTTRTRTMTTTTMRGRIGESRSTNAPIPSKTTTTTTKTNGMIPSSSMMDKAGGENENDGGKAGNGDGRSRIRRMGGGGDGGVGNNRRRRFLQRAHDVATPADRASNVVDSADSAAGIRGIGSEAIVRPPVVVRAMPASKMTSSTTSTAKTNANARTTTTIVGGARRGVSTTKTTTTTTTRGTISKAATGATTKLRPPLRTGKSIEELEDILARRWGTATSSKTSSVVGGGKGDEKSSDRKSGGRGGGGRRDGTISRTGDDDDVDRDDDFGSDEDVPSMNIEYEAVDDTWSSSSSSSSPSMERRRNRGRAVVDPWATDDDGKDLISDPPAPVPAAMSPRERRRMQEREERDRRDALVDRVRLNQERLRRSRQQHDVRSTRNDNDDRDIDNYDRRRSSIVPPAVDVIPRDYYDEDDEGYEGMYGGGGVGLVSPRPAGGTGRRGGGGGVGSSPSSSSSLSSRGGGIFSNRQVTNNMNSQRDDGGRRGRREVQRRREGNDSPMDERRRGGDGISDGGRGKIEAGSSQNDDDDIDENVPVKKRKREVRLAPLRDDDGSEMFLTLEQADKIVKSIISSSASSSSSSLLKDGSTVPHQDMNEDCDVIPVVNRWEDIGITDPNLLRNLRSPDALSCPCPLPVQDRACPAIVSMNDVLVSTHTGSGKTLAFLAPIAQGLLMDGDDGGGRGDGVGSGAYPRAMIVAPGRELASQIVSVARTLFVDTGLSVELAIGGTPYSRNVEKLRKMRPDVLVGTPGRIAELVIGRPGDKGGKLKISGLRTIVLDEFDALLQYDAHVEPTVAIMQALDRQHGRSLQRVLCSATASDVIQTSTSSPISDKKVVSSAGVNIESYLRPGYAHASVDKGDPLVTSGVRTLTKGGAVATSARVSRTTIHGTLHVPSRRLALEAVRKILNTEPAPQQALIFVDSPRRVDIVIEKLAQMDIVAAPLHGGTTSGKGDRAEVNKALREGYVGIVVATEMAARGIDAPYLTHCINLDLPTDASHYAHRAGRCGRGGRPGVSISITCDVRERGVPKRFAEELGITMYNVEAREGKLRIVDGQEIK</sequence>
<keyword evidence="3" id="KW-0378">Hydrolase</keyword>
<dbReference type="PROSITE" id="PS51192">
    <property type="entry name" value="HELICASE_ATP_BIND_1"/>
    <property type="match status" value="1"/>
</dbReference>
<evidence type="ECO:0000259" key="9">
    <source>
        <dbReference type="PROSITE" id="PS51194"/>
    </source>
</evidence>